<name>A0A7C3EAQ7_9SPIR</name>
<dbReference type="EMBL" id="DSVL01000330">
    <property type="protein sequence ID" value="HFH29976.1"/>
    <property type="molecule type" value="Genomic_DNA"/>
</dbReference>
<evidence type="ECO:0000313" key="2">
    <source>
        <dbReference type="EMBL" id="HFH29976.1"/>
    </source>
</evidence>
<keyword evidence="1" id="KW-0472">Membrane</keyword>
<feature type="transmembrane region" description="Helical" evidence="1">
    <location>
        <begin position="136"/>
        <end position="158"/>
    </location>
</feature>
<dbReference type="AlphaFoldDB" id="A0A7C3EAQ7"/>
<feature type="transmembrane region" description="Helical" evidence="1">
    <location>
        <begin position="71"/>
        <end position="93"/>
    </location>
</feature>
<keyword evidence="1" id="KW-0812">Transmembrane</keyword>
<reference evidence="2" key="1">
    <citation type="journal article" date="2020" name="mSystems">
        <title>Genome- and Community-Level Interaction Insights into Carbon Utilization and Element Cycling Functions of Hydrothermarchaeota in Hydrothermal Sediment.</title>
        <authorList>
            <person name="Zhou Z."/>
            <person name="Liu Y."/>
            <person name="Xu W."/>
            <person name="Pan J."/>
            <person name="Luo Z.H."/>
            <person name="Li M."/>
        </authorList>
    </citation>
    <scope>NUCLEOTIDE SEQUENCE [LARGE SCALE GENOMIC DNA]</scope>
    <source>
        <strain evidence="2">SpSt-503</strain>
    </source>
</reference>
<keyword evidence="1" id="KW-1133">Transmembrane helix</keyword>
<gene>
    <name evidence="2" type="ORF">ENS59_10780</name>
</gene>
<comment type="caution">
    <text evidence="2">The sequence shown here is derived from an EMBL/GenBank/DDBJ whole genome shotgun (WGS) entry which is preliminary data.</text>
</comment>
<feature type="transmembrane region" description="Helical" evidence="1">
    <location>
        <begin position="38"/>
        <end position="59"/>
    </location>
</feature>
<protein>
    <submittedName>
        <fullName evidence="2">Permease</fullName>
    </submittedName>
</protein>
<feature type="transmembrane region" description="Helical" evidence="1">
    <location>
        <begin position="105"/>
        <end position="124"/>
    </location>
</feature>
<accession>A0A7C3EAQ7</accession>
<proteinExistence type="predicted"/>
<organism evidence="2">
    <name type="scientific">Gracilinema caldarium</name>
    <dbReference type="NCBI Taxonomy" id="215591"/>
    <lineage>
        <taxon>Bacteria</taxon>
        <taxon>Pseudomonadati</taxon>
        <taxon>Spirochaetota</taxon>
        <taxon>Spirochaetia</taxon>
        <taxon>Spirochaetales</taxon>
        <taxon>Breznakiellaceae</taxon>
        <taxon>Gracilinema</taxon>
    </lineage>
</organism>
<evidence type="ECO:0000256" key="1">
    <source>
        <dbReference type="SAM" id="Phobius"/>
    </source>
</evidence>
<sequence length="160" mass="17244">MDTIILYVIALGALLFSFFHNKQKTSMALKKAWKAFEGILPQFITVLFLVAAVLAILDTETISKLLGKGSGFWGVLIASLVGAITLIPGFVAFPAAAALLQSGAGVTQMTAFISSLMMVGVVTLPMEIQYFGKKVAIFRNILAWFFSVIAAYFVGWVVSL</sequence>